<accession>A0A7C1NMC5</accession>
<name>A0A7C1NMC5_UNCKA</name>
<dbReference type="GO" id="GO:1990904">
    <property type="term" value="C:ribonucleoprotein complex"/>
    <property type="evidence" value="ECO:0007669"/>
    <property type="project" value="UniProtKB-KW"/>
</dbReference>
<dbReference type="GO" id="GO:0005840">
    <property type="term" value="C:ribosome"/>
    <property type="evidence" value="ECO:0007669"/>
    <property type="project" value="UniProtKB-KW"/>
</dbReference>
<comment type="similarity">
    <text evidence="1">Belongs to the universal ribosomal protein uL29 family.</text>
</comment>
<dbReference type="InterPro" id="IPR036049">
    <property type="entry name" value="Ribosomal_uL29_sf"/>
</dbReference>
<feature type="non-terminal residue" evidence="6">
    <location>
        <position position="1"/>
    </location>
</feature>
<dbReference type="NCBIfam" id="TIGR00012">
    <property type="entry name" value="L29"/>
    <property type="match status" value="1"/>
</dbReference>
<dbReference type="GO" id="GO:0006412">
    <property type="term" value="P:translation"/>
    <property type="evidence" value="ECO:0007669"/>
    <property type="project" value="InterPro"/>
</dbReference>
<evidence type="ECO:0000256" key="4">
    <source>
        <dbReference type="ARBA" id="ARBA00035204"/>
    </source>
</evidence>
<dbReference type="AlphaFoldDB" id="A0A7C1NMC5"/>
<dbReference type="EMBL" id="DRHH01000042">
    <property type="protein sequence ID" value="HEB13986.1"/>
    <property type="molecule type" value="Genomic_DNA"/>
</dbReference>
<protein>
    <recommendedName>
        <fullName evidence="4">Large ribosomal subunit protein uL29</fullName>
    </recommendedName>
    <alternativeName>
        <fullName evidence="5">50S ribosomal protein L29</fullName>
    </alternativeName>
</protein>
<keyword evidence="3" id="KW-0687">Ribonucleoprotein</keyword>
<comment type="caution">
    <text evidence="6">The sequence shown here is derived from an EMBL/GenBank/DDBJ whole genome shotgun (WGS) entry which is preliminary data.</text>
</comment>
<reference evidence="6" key="1">
    <citation type="journal article" date="2020" name="mSystems">
        <title>Genome- and Community-Level Interaction Insights into Carbon Utilization and Element Cycling Functions of Hydrothermarchaeota in Hydrothermal Sediment.</title>
        <authorList>
            <person name="Zhou Z."/>
            <person name="Liu Y."/>
            <person name="Xu W."/>
            <person name="Pan J."/>
            <person name="Luo Z.H."/>
            <person name="Li M."/>
        </authorList>
    </citation>
    <scope>NUCLEOTIDE SEQUENCE [LARGE SCALE GENOMIC DNA]</scope>
    <source>
        <strain evidence="6">HyVt-365</strain>
    </source>
</reference>
<dbReference type="Gene3D" id="1.10.287.310">
    <property type="match status" value="1"/>
</dbReference>
<dbReference type="InterPro" id="IPR001854">
    <property type="entry name" value="Ribosomal_uL29"/>
</dbReference>
<evidence type="ECO:0000256" key="5">
    <source>
        <dbReference type="ARBA" id="ARBA00035476"/>
    </source>
</evidence>
<dbReference type="SUPFAM" id="SSF46561">
    <property type="entry name" value="Ribosomal protein L29 (L29p)"/>
    <property type="match status" value="1"/>
</dbReference>
<evidence type="ECO:0000256" key="3">
    <source>
        <dbReference type="ARBA" id="ARBA00023274"/>
    </source>
</evidence>
<dbReference type="Proteomes" id="UP000885744">
    <property type="component" value="Unassembled WGS sequence"/>
</dbReference>
<dbReference type="GO" id="GO:0003735">
    <property type="term" value="F:structural constituent of ribosome"/>
    <property type="evidence" value="ECO:0007669"/>
    <property type="project" value="InterPro"/>
</dbReference>
<gene>
    <name evidence="6" type="primary">rpmC</name>
    <name evidence="6" type="ORF">ENI09_01055</name>
</gene>
<sequence>KKEKKELVKMLSDIWGELAEFRSSRALGSLPDGSQMRKKRQDIARIKTVLKEKEIIGEVASKEEKKE</sequence>
<evidence type="ECO:0000313" key="6">
    <source>
        <dbReference type="EMBL" id="HEB13986.1"/>
    </source>
</evidence>
<proteinExistence type="inferred from homology"/>
<evidence type="ECO:0000256" key="1">
    <source>
        <dbReference type="ARBA" id="ARBA00009254"/>
    </source>
</evidence>
<dbReference type="Pfam" id="PF00831">
    <property type="entry name" value="Ribosomal_L29"/>
    <property type="match status" value="1"/>
</dbReference>
<organism evidence="6">
    <name type="scientific">candidate division WWE3 bacterium</name>
    <dbReference type="NCBI Taxonomy" id="2053526"/>
    <lineage>
        <taxon>Bacteria</taxon>
        <taxon>Katanobacteria</taxon>
    </lineage>
</organism>
<keyword evidence="2 6" id="KW-0689">Ribosomal protein</keyword>
<evidence type="ECO:0000256" key="2">
    <source>
        <dbReference type="ARBA" id="ARBA00022980"/>
    </source>
</evidence>